<evidence type="ECO:0000313" key="11">
    <source>
        <dbReference type="Proteomes" id="UP000243105"/>
    </source>
</evidence>
<dbReference type="GO" id="GO:0005737">
    <property type="term" value="C:cytoplasm"/>
    <property type="evidence" value="ECO:0007669"/>
    <property type="project" value="TreeGrafter"/>
</dbReference>
<comment type="pathway">
    <text evidence="1 8">Purine metabolism; IMP biosynthesis via de novo pathway; 5-amino-1-(5-phospho-D-ribosyl)imidazole-4-carboxamide from 5-amino-1-(5-phospho-D-ribosyl)imidazole-4-carboxylate: step 1/2.</text>
</comment>
<dbReference type="EMBL" id="CZVV01000017">
    <property type="protein sequence ID" value="CUS98519.1"/>
    <property type="molecule type" value="Genomic_DNA"/>
</dbReference>
<dbReference type="Gene3D" id="3.30.200.20">
    <property type="entry name" value="Phosphorylase Kinase, domain 1"/>
    <property type="match status" value="1"/>
</dbReference>
<feature type="domain" description="SAICAR synthetase/ADE2 N-terminal" evidence="9">
    <location>
        <begin position="15"/>
        <end position="267"/>
    </location>
</feature>
<dbReference type="InterPro" id="IPR001636">
    <property type="entry name" value="SAICAR_synth"/>
</dbReference>
<keyword evidence="4 8" id="KW-0547">Nucleotide-binding</keyword>
<dbReference type="AlphaFoldDB" id="A0A916LIP8"/>
<keyword evidence="6 8" id="KW-0067">ATP-binding</keyword>
<comment type="similarity">
    <text evidence="2 8">Belongs to the SAICAR synthetase family.</text>
</comment>
<dbReference type="InterPro" id="IPR028923">
    <property type="entry name" value="SAICAR_synt/ADE2_N"/>
</dbReference>
<protein>
    <recommendedName>
        <fullName evidence="8">Phosphoribosylaminoimidazole-succinocarboxamide synthase</fullName>
        <ecNumber evidence="8">6.3.2.6</ecNumber>
    </recommendedName>
    <alternativeName>
        <fullName evidence="8">SAICAR synthetase</fullName>
    </alternativeName>
</protein>
<proteinExistence type="inferred from homology"/>
<dbReference type="InterPro" id="IPR018236">
    <property type="entry name" value="SAICAR_synthetase_CS"/>
</dbReference>
<keyword evidence="3 8" id="KW-0436">Ligase</keyword>
<gene>
    <name evidence="8" type="primary">purC</name>
    <name evidence="10" type="ORF">JGI25_00431</name>
</gene>
<accession>A0A916LIP8</accession>
<dbReference type="PANTHER" id="PTHR43700:SF1">
    <property type="entry name" value="PHOSPHORIBOSYLAMINOIMIDAZOLE-SUCCINOCARBOXAMIDE SYNTHASE"/>
    <property type="match status" value="1"/>
</dbReference>
<dbReference type="Gene3D" id="3.30.470.20">
    <property type="entry name" value="ATP-grasp fold, B domain"/>
    <property type="match status" value="1"/>
</dbReference>
<evidence type="ECO:0000256" key="1">
    <source>
        <dbReference type="ARBA" id="ARBA00004672"/>
    </source>
</evidence>
<comment type="catalytic activity">
    <reaction evidence="7 8">
        <text>5-amino-1-(5-phospho-D-ribosyl)imidazole-4-carboxylate + L-aspartate + ATP = (2S)-2-[5-amino-1-(5-phospho-beta-D-ribosyl)imidazole-4-carboxamido]succinate + ADP + phosphate + 2 H(+)</text>
        <dbReference type="Rhea" id="RHEA:22628"/>
        <dbReference type="ChEBI" id="CHEBI:15378"/>
        <dbReference type="ChEBI" id="CHEBI:29991"/>
        <dbReference type="ChEBI" id="CHEBI:30616"/>
        <dbReference type="ChEBI" id="CHEBI:43474"/>
        <dbReference type="ChEBI" id="CHEBI:58443"/>
        <dbReference type="ChEBI" id="CHEBI:77657"/>
        <dbReference type="ChEBI" id="CHEBI:456216"/>
        <dbReference type="EC" id="6.3.2.6"/>
    </reaction>
</comment>
<dbReference type="NCBIfam" id="NF010568">
    <property type="entry name" value="PRK13961.1"/>
    <property type="match status" value="1"/>
</dbReference>
<dbReference type="GO" id="GO:0004639">
    <property type="term" value="F:phosphoribosylaminoimidazolesuccinocarboxamide synthase activity"/>
    <property type="evidence" value="ECO:0007669"/>
    <property type="project" value="UniProtKB-UniRule"/>
</dbReference>
<evidence type="ECO:0000313" key="10">
    <source>
        <dbReference type="EMBL" id="CUS98519.1"/>
    </source>
</evidence>
<comment type="caution">
    <text evidence="10">The sequence shown here is derived from an EMBL/GenBank/DDBJ whole genome shotgun (WGS) entry which is preliminary data.</text>
</comment>
<reference evidence="10 11" key="1">
    <citation type="submission" date="2015-11" db="EMBL/GenBank/DDBJ databases">
        <authorList>
            <person name="Varghese N."/>
        </authorList>
    </citation>
    <scope>NUCLEOTIDE SEQUENCE [LARGE SCALE GENOMIC DNA]</scope>
    <source>
        <strain evidence="10 11">JGI-25</strain>
    </source>
</reference>
<dbReference type="Pfam" id="PF01259">
    <property type="entry name" value="SAICAR_synt"/>
    <property type="match status" value="1"/>
</dbReference>
<evidence type="ECO:0000256" key="6">
    <source>
        <dbReference type="ARBA" id="ARBA00022840"/>
    </source>
</evidence>
<dbReference type="RefSeq" id="WP_072263634.1">
    <property type="nucleotide sequence ID" value="NZ_CZVV01000017.1"/>
</dbReference>
<evidence type="ECO:0000256" key="5">
    <source>
        <dbReference type="ARBA" id="ARBA00022755"/>
    </source>
</evidence>
<organism evidence="10 11">
    <name type="scientific">Kryptobacter tengchongensis</name>
    <dbReference type="NCBI Taxonomy" id="1643429"/>
    <lineage>
        <taxon>Bacteria</taxon>
        <taxon>Pseudomonadati</taxon>
        <taxon>Candidatus Kryptoniota</taxon>
        <taxon>Candidatus Kryptobacter</taxon>
    </lineage>
</organism>
<dbReference type="HAMAP" id="MF_00137">
    <property type="entry name" value="SAICAR_synth"/>
    <property type="match status" value="1"/>
</dbReference>
<evidence type="ECO:0000256" key="3">
    <source>
        <dbReference type="ARBA" id="ARBA00022598"/>
    </source>
</evidence>
<evidence type="ECO:0000259" key="9">
    <source>
        <dbReference type="Pfam" id="PF01259"/>
    </source>
</evidence>
<dbReference type="FunFam" id="3.30.470.20:FF:000015">
    <property type="entry name" value="Phosphoribosylaminoimidazole-succinocarboxamide synthase"/>
    <property type="match status" value="1"/>
</dbReference>
<dbReference type="GO" id="GO:0006189">
    <property type="term" value="P:'de novo' IMP biosynthetic process"/>
    <property type="evidence" value="ECO:0007669"/>
    <property type="project" value="UniProtKB-UniRule"/>
</dbReference>
<dbReference type="GO" id="GO:0005524">
    <property type="term" value="F:ATP binding"/>
    <property type="evidence" value="ECO:0007669"/>
    <property type="project" value="UniProtKB-KW"/>
</dbReference>
<evidence type="ECO:0000256" key="4">
    <source>
        <dbReference type="ARBA" id="ARBA00022741"/>
    </source>
</evidence>
<dbReference type="PROSITE" id="PS01058">
    <property type="entry name" value="SAICAR_SYNTHETASE_2"/>
    <property type="match status" value="1"/>
</dbReference>
<keyword evidence="5 8" id="KW-0658">Purine biosynthesis</keyword>
<evidence type="ECO:0000256" key="2">
    <source>
        <dbReference type="ARBA" id="ARBA00010190"/>
    </source>
</evidence>
<dbReference type="Proteomes" id="UP000243105">
    <property type="component" value="Unassembled WGS sequence"/>
</dbReference>
<dbReference type="CDD" id="cd01414">
    <property type="entry name" value="SAICAR_synt_Sc"/>
    <property type="match status" value="1"/>
</dbReference>
<dbReference type="EC" id="6.3.2.6" evidence="8"/>
<dbReference type="SUPFAM" id="SSF56104">
    <property type="entry name" value="SAICAR synthase-like"/>
    <property type="match status" value="1"/>
</dbReference>
<evidence type="ECO:0000256" key="8">
    <source>
        <dbReference type="HAMAP-Rule" id="MF_00137"/>
    </source>
</evidence>
<dbReference type="PANTHER" id="PTHR43700">
    <property type="entry name" value="PHOSPHORIBOSYLAMINOIMIDAZOLE-SUCCINOCARBOXAMIDE SYNTHASE"/>
    <property type="match status" value="1"/>
</dbReference>
<name>A0A916LIP8_KRYT1</name>
<dbReference type="PROSITE" id="PS01057">
    <property type="entry name" value="SAICAR_SYNTHETASE_1"/>
    <property type="match status" value="1"/>
</dbReference>
<dbReference type="NCBIfam" id="TIGR00081">
    <property type="entry name" value="purC"/>
    <property type="match status" value="1"/>
</dbReference>
<sequence length="301" mass="34482">MYQVLSQSNIGAKLIKRGKVRDVYEADGYLLIVATDRISAFDVVLPNPIPYKGYVLNQISVFWFKFLSGVVKTHFITDDVNLFPEIFKKSYEQVVYRSMLVKKAKPLPVECIVRGYISGSAWKEYKKYGSVCGIKLPEGLRESDKLSEPIFTPSTKAETGHDENITFEKVVDLIGGELAEKVRDLSLRIYIEAEEYARKKGIIIADTKFEFGLDENGELILIDEVLTPDSSRFWPLSEYEPGKPQPSFDKQYVRDYLESINWDKKPPAPELPEEVIKKTSDKYLEAYRLLTGEDLLKKLKI</sequence>
<evidence type="ECO:0000256" key="7">
    <source>
        <dbReference type="ARBA" id="ARBA00048475"/>
    </source>
</evidence>